<dbReference type="PANTHER" id="PTHR12855">
    <property type="entry name" value="DNA METHYLTRANSFERASE 1-ASSOCIATED PROTEIN 1 FAMILY MEMBER"/>
    <property type="match status" value="1"/>
</dbReference>
<dbReference type="GO" id="GO:0000122">
    <property type="term" value="P:negative regulation of transcription by RNA polymerase II"/>
    <property type="evidence" value="ECO:0007669"/>
    <property type="project" value="TreeGrafter"/>
</dbReference>
<reference evidence="12" key="1">
    <citation type="journal article" date="2020" name="Stud. Mycol.">
        <title>101 Dothideomycetes genomes: a test case for predicting lifestyles and emergence of pathogens.</title>
        <authorList>
            <person name="Haridas S."/>
            <person name="Albert R."/>
            <person name="Binder M."/>
            <person name="Bloem J."/>
            <person name="Labutti K."/>
            <person name="Salamov A."/>
            <person name="Andreopoulos B."/>
            <person name="Baker S."/>
            <person name="Barry K."/>
            <person name="Bills G."/>
            <person name="Bluhm B."/>
            <person name="Cannon C."/>
            <person name="Castanera R."/>
            <person name="Culley D."/>
            <person name="Daum C."/>
            <person name="Ezra D."/>
            <person name="Gonzalez J."/>
            <person name="Henrissat B."/>
            <person name="Kuo A."/>
            <person name="Liang C."/>
            <person name="Lipzen A."/>
            <person name="Lutzoni F."/>
            <person name="Magnuson J."/>
            <person name="Mondo S."/>
            <person name="Nolan M."/>
            <person name="Ohm R."/>
            <person name="Pangilinan J."/>
            <person name="Park H.-J."/>
            <person name="Ramirez L."/>
            <person name="Alfaro M."/>
            <person name="Sun H."/>
            <person name="Tritt A."/>
            <person name="Yoshinaga Y."/>
            <person name="Zwiers L.-H."/>
            <person name="Turgeon B."/>
            <person name="Goodwin S."/>
            <person name="Spatafora J."/>
            <person name="Crous P."/>
            <person name="Grigoriev I."/>
        </authorList>
    </citation>
    <scope>NUCLEOTIDE SEQUENCE</scope>
    <source>
        <strain evidence="12">ATCC 16933</strain>
    </source>
</reference>
<dbReference type="Gene3D" id="1.10.10.60">
    <property type="entry name" value="Homeodomain-like"/>
    <property type="match status" value="1"/>
</dbReference>
<evidence type="ECO:0000256" key="10">
    <source>
        <dbReference type="SAM" id="MobiDB-lite"/>
    </source>
</evidence>
<organism evidence="12 13">
    <name type="scientific">Lineolata rhizophorae</name>
    <dbReference type="NCBI Taxonomy" id="578093"/>
    <lineage>
        <taxon>Eukaryota</taxon>
        <taxon>Fungi</taxon>
        <taxon>Dikarya</taxon>
        <taxon>Ascomycota</taxon>
        <taxon>Pezizomycotina</taxon>
        <taxon>Dothideomycetes</taxon>
        <taxon>Dothideomycetes incertae sedis</taxon>
        <taxon>Lineolatales</taxon>
        <taxon>Lineolataceae</taxon>
        <taxon>Lineolata</taxon>
    </lineage>
</organism>
<gene>
    <name evidence="12" type="ORF">BDY21DRAFT_398517</name>
</gene>
<evidence type="ECO:0000256" key="7">
    <source>
        <dbReference type="ARBA" id="ARBA00023242"/>
    </source>
</evidence>
<evidence type="ECO:0000259" key="11">
    <source>
        <dbReference type="PROSITE" id="PS50090"/>
    </source>
</evidence>
<comment type="similarity">
    <text evidence="2">Belongs to the SWC4 family.</text>
</comment>
<evidence type="ECO:0000256" key="8">
    <source>
        <dbReference type="ARBA" id="ARBA00025264"/>
    </source>
</evidence>
<keyword evidence="5" id="KW-0805">Transcription regulation</keyword>
<feature type="compositionally biased region" description="Low complexity" evidence="10">
    <location>
        <begin position="380"/>
        <end position="396"/>
    </location>
</feature>
<evidence type="ECO:0000313" key="13">
    <source>
        <dbReference type="Proteomes" id="UP000799766"/>
    </source>
</evidence>
<keyword evidence="6" id="KW-0804">Transcription</keyword>
<sequence length="571" mass="62801">MASSKDVRDIMGLEAGAAPAATAPNKKKGGGGGGLGRRPTGMNRELLALHGERAPPVAVVDVQKTYLAKPQRHFRPSPWEWSPFINPARKDGLVLKHWVRKPHGKSVGGEVSQAVDGQGDTPMAGAEGEDGGQNKEGTNGDVVEHQIPLAEYPYAKYNVEIDAPAFSDEEYDLYMRSNDWSREETDYLIGLVKEYYQRWPVIADRYDFQSQNTKAESQDGTLEDKMALQKAGAPPRTADDLKARYYNICARVMELHTPVSEMDPAEFALHEMLAKFNPAQERQRKEVAEQLLNRTREEIKEEELLLAELQRITTNQTRFEAERAEVRARLEAPRAAPGSNQYDSSTALAMLFNQLFQADRSKKRGRLSLPADALGGHSAAAATAAAGGPGQTPTSAEAHRNSLLGSGGSARKGSLVHGSAAHQQHGPGHHQPAPKEPSRTLAPRAAARFGVSTHERLSSGVTFRTDRLQKLRQAKSAIQTQKIATALAELGIPDFVLPTTRVCEAYAALVGKITKMLDLRKVLEKQTNELKVLRAERGIVMAEKEEGEGKEEKEDARKRMTRLLRNPPILR</sequence>
<dbReference type="OrthoDB" id="19740at2759"/>
<dbReference type="Proteomes" id="UP000799766">
    <property type="component" value="Unassembled WGS sequence"/>
</dbReference>
<dbReference type="GO" id="GO:0003714">
    <property type="term" value="F:transcription corepressor activity"/>
    <property type="evidence" value="ECO:0007669"/>
    <property type="project" value="TreeGrafter"/>
</dbReference>
<feature type="region of interest" description="Disordered" evidence="10">
    <location>
        <begin position="105"/>
        <end position="140"/>
    </location>
</feature>
<dbReference type="InterPro" id="IPR027109">
    <property type="entry name" value="Swc4/Dmap1"/>
</dbReference>
<keyword evidence="4" id="KW-0156">Chromatin regulator</keyword>
<evidence type="ECO:0000256" key="5">
    <source>
        <dbReference type="ARBA" id="ARBA00023015"/>
    </source>
</evidence>
<evidence type="ECO:0000256" key="1">
    <source>
        <dbReference type="ARBA" id="ARBA00004123"/>
    </source>
</evidence>
<feature type="compositionally biased region" description="Low complexity" evidence="10">
    <location>
        <begin position="417"/>
        <end position="431"/>
    </location>
</feature>
<dbReference type="GO" id="GO:0035267">
    <property type="term" value="C:NuA4 histone acetyltransferase complex"/>
    <property type="evidence" value="ECO:0007669"/>
    <property type="project" value="InterPro"/>
</dbReference>
<keyword evidence="9" id="KW-0175">Coiled coil</keyword>
<dbReference type="EMBL" id="MU001671">
    <property type="protein sequence ID" value="KAF2461666.1"/>
    <property type="molecule type" value="Genomic_DNA"/>
</dbReference>
<dbReference type="PROSITE" id="PS50090">
    <property type="entry name" value="MYB_LIKE"/>
    <property type="match status" value="1"/>
</dbReference>
<dbReference type="GO" id="GO:0006281">
    <property type="term" value="P:DNA repair"/>
    <property type="evidence" value="ECO:0007669"/>
    <property type="project" value="InterPro"/>
</dbReference>
<dbReference type="PANTHER" id="PTHR12855:SF10">
    <property type="entry name" value="DNA METHYLTRANSFERASE 1-ASSOCIATED PROTEIN 1"/>
    <property type="match status" value="1"/>
</dbReference>
<feature type="compositionally biased region" description="Low complexity" evidence="10">
    <location>
        <begin position="12"/>
        <end position="24"/>
    </location>
</feature>
<keyword evidence="13" id="KW-1185">Reference proteome</keyword>
<dbReference type="Pfam" id="PF16282">
    <property type="entry name" value="SANT_DAMP1_like"/>
    <property type="match status" value="1"/>
</dbReference>
<protein>
    <recommendedName>
        <fullName evidence="3">SWR1-complex protein 4</fullName>
    </recommendedName>
</protein>
<dbReference type="GO" id="GO:0000812">
    <property type="term" value="C:Swr1 complex"/>
    <property type="evidence" value="ECO:0007669"/>
    <property type="project" value="TreeGrafter"/>
</dbReference>
<evidence type="ECO:0000256" key="3">
    <source>
        <dbReference type="ARBA" id="ARBA00019132"/>
    </source>
</evidence>
<dbReference type="GO" id="GO:0006338">
    <property type="term" value="P:chromatin remodeling"/>
    <property type="evidence" value="ECO:0007669"/>
    <property type="project" value="InterPro"/>
</dbReference>
<dbReference type="InterPro" id="IPR001005">
    <property type="entry name" value="SANT/Myb"/>
</dbReference>
<comment type="subcellular location">
    <subcellularLocation>
        <location evidence="1">Nucleus</location>
    </subcellularLocation>
</comment>
<name>A0A6A6PCI4_9PEZI</name>
<evidence type="ECO:0000256" key="4">
    <source>
        <dbReference type="ARBA" id="ARBA00022853"/>
    </source>
</evidence>
<proteinExistence type="inferred from homology"/>
<feature type="region of interest" description="Disordered" evidence="10">
    <location>
        <begin position="380"/>
        <end position="441"/>
    </location>
</feature>
<feature type="domain" description="Myb-like" evidence="11">
    <location>
        <begin position="172"/>
        <end position="249"/>
    </location>
</feature>
<keyword evidence="7" id="KW-0539">Nucleus</keyword>
<comment type="function">
    <text evidence="8">Component of the SWR1 complex which mediates the ATP-dependent exchange of histone H2A for the H2A variant HZT1 leading to transcriptional regulation of selected genes by chromatin remodeling. Component of the NuA4 histone acetyltransferase complex which is involved in transcriptional activation of selected genes principally by acetylation of nucleosomal histone H4 and H2A. The NuA4 complex is also involved in DNA repair.</text>
</comment>
<feature type="region of interest" description="Disordered" evidence="10">
    <location>
        <begin position="544"/>
        <end position="571"/>
    </location>
</feature>
<evidence type="ECO:0000256" key="9">
    <source>
        <dbReference type="SAM" id="Coils"/>
    </source>
</evidence>
<evidence type="ECO:0000256" key="2">
    <source>
        <dbReference type="ARBA" id="ARBA00006918"/>
    </source>
</evidence>
<dbReference type="AlphaFoldDB" id="A0A6A6PCI4"/>
<feature type="compositionally biased region" description="Basic and acidic residues" evidence="10">
    <location>
        <begin position="1"/>
        <end position="11"/>
    </location>
</feature>
<accession>A0A6A6PCI4</accession>
<dbReference type="SMART" id="SM00717">
    <property type="entry name" value="SANT"/>
    <property type="match status" value="1"/>
</dbReference>
<evidence type="ECO:0000313" key="12">
    <source>
        <dbReference type="EMBL" id="KAF2461666.1"/>
    </source>
</evidence>
<feature type="region of interest" description="Disordered" evidence="10">
    <location>
        <begin position="1"/>
        <end position="42"/>
    </location>
</feature>
<dbReference type="InterPro" id="IPR032563">
    <property type="entry name" value="DAMP1_SANT-like"/>
</dbReference>
<evidence type="ECO:0000256" key="6">
    <source>
        <dbReference type="ARBA" id="ARBA00023163"/>
    </source>
</evidence>
<feature type="coiled-coil region" evidence="9">
    <location>
        <begin position="285"/>
        <end position="312"/>
    </location>
</feature>